<keyword evidence="4" id="KW-1185">Reference proteome</keyword>
<name>A0A7W7YQ21_9BACT</name>
<dbReference type="Pfam" id="PF12158">
    <property type="entry name" value="DUF3592"/>
    <property type="match status" value="1"/>
</dbReference>
<sequence>MPFLIGGLFVLWMMCVQPGLHWLNARDWQETEAVILESKLDESRDSDGSTYEVAVKFRYHFGDRSYESSRYSFRIGKTNIAVETLQAAVASLPKGQVTTCWVDPAHPEEAVLDRSMPASALFGLCFSVPFITIGLVGLGIFFHRPLFGRIRQSRLALIRELCREGSLPAETLERLENPALRSGAPMVWIASDQRLPSVVGFLLLNLFWNGIVSVFILGVIEKWRSGSEPWFLTLFLVPFVAIGAGIFWAFVQAWRQLAAPAWAIALKPIPGAKGGEIHLWCAWEKANRLPSLPRCTGRILALAAPWDAENSAPSQEALLNRRHKHRKNKTERELHVADFGPLLTGAMITVRLPPIPACPAPETKLGLRLHWCRWWALEVSYPDGTIERVNLTQPEKDRATER</sequence>
<evidence type="ECO:0000256" key="1">
    <source>
        <dbReference type="SAM" id="Phobius"/>
    </source>
</evidence>
<evidence type="ECO:0000259" key="2">
    <source>
        <dbReference type="Pfam" id="PF12158"/>
    </source>
</evidence>
<protein>
    <recommendedName>
        <fullName evidence="2">DUF3592 domain-containing protein</fullName>
    </recommendedName>
</protein>
<feature type="transmembrane region" description="Helical" evidence="1">
    <location>
        <begin position="120"/>
        <end position="142"/>
    </location>
</feature>
<reference evidence="3 4" key="1">
    <citation type="submission" date="2020-08" db="EMBL/GenBank/DDBJ databases">
        <title>Genomic Encyclopedia of Type Strains, Phase IV (KMG-IV): sequencing the most valuable type-strain genomes for metagenomic binning, comparative biology and taxonomic classification.</title>
        <authorList>
            <person name="Goeker M."/>
        </authorList>
    </citation>
    <scope>NUCLEOTIDE SEQUENCE [LARGE SCALE GENOMIC DNA]</scope>
    <source>
        <strain evidence="3 4">DSM 12251</strain>
    </source>
</reference>
<keyword evidence="1" id="KW-0812">Transmembrane</keyword>
<organism evidence="3 4">
    <name type="scientific">Prosthecobacter dejongeii</name>
    <dbReference type="NCBI Taxonomy" id="48465"/>
    <lineage>
        <taxon>Bacteria</taxon>
        <taxon>Pseudomonadati</taxon>
        <taxon>Verrucomicrobiota</taxon>
        <taxon>Verrucomicrobiia</taxon>
        <taxon>Verrucomicrobiales</taxon>
        <taxon>Verrucomicrobiaceae</taxon>
        <taxon>Prosthecobacter</taxon>
    </lineage>
</organism>
<dbReference type="InterPro" id="IPR021994">
    <property type="entry name" value="DUF3592"/>
</dbReference>
<keyword evidence="1" id="KW-0472">Membrane</keyword>
<dbReference type="Proteomes" id="UP000534294">
    <property type="component" value="Unassembled WGS sequence"/>
</dbReference>
<dbReference type="EMBL" id="JACHIF010000012">
    <property type="protein sequence ID" value="MBB5040243.1"/>
    <property type="molecule type" value="Genomic_DNA"/>
</dbReference>
<gene>
    <name evidence="3" type="ORF">HNQ64_004524</name>
</gene>
<dbReference type="AlphaFoldDB" id="A0A7W7YQ21"/>
<feature type="transmembrane region" description="Helical" evidence="1">
    <location>
        <begin position="198"/>
        <end position="218"/>
    </location>
</feature>
<comment type="caution">
    <text evidence="3">The sequence shown here is derived from an EMBL/GenBank/DDBJ whole genome shotgun (WGS) entry which is preliminary data.</text>
</comment>
<accession>A0A7W7YQ21</accession>
<evidence type="ECO:0000313" key="3">
    <source>
        <dbReference type="EMBL" id="MBB5040243.1"/>
    </source>
</evidence>
<feature type="transmembrane region" description="Helical" evidence="1">
    <location>
        <begin position="230"/>
        <end position="251"/>
    </location>
</feature>
<proteinExistence type="predicted"/>
<keyword evidence="1" id="KW-1133">Transmembrane helix</keyword>
<evidence type="ECO:0000313" key="4">
    <source>
        <dbReference type="Proteomes" id="UP000534294"/>
    </source>
</evidence>
<feature type="domain" description="DUF3592" evidence="2">
    <location>
        <begin position="31"/>
        <end position="115"/>
    </location>
</feature>